<protein>
    <submittedName>
        <fullName evidence="2">Uncharacterized protein</fullName>
    </submittedName>
</protein>
<sequence>MSDIVTRPHTAESGTATPTPGLVIESMDTVAPQHVALFTICVMAANPAPAPAANGDLGA</sequence>
<dbReference type="EMBL" id="BMTU01000003">
    <property type="protein sequence ID" value="GGQ73983.1"/>
    <property type="molecule type" value="Genomic_DNA"/>
</dbReference>
<evidence type="ECO:0000256" key="1">
    <source>
        <dbReference type="SAM" id="MobiDB-lite"/>
    </source>
</evidence>
<organism evidence="2 3">
    <name type="scientific">Streptomyces pilosus</name>
    <dbReference type="NCBI Taxonomy" id="28893"/>
    <lineage>
        <taxon>Bacteria</taxon>
        <taxon>Bacillati</taxon>
        <taxon>Actinomycetota</taxon>
        <taxon>Actinomycetes</taxon>
        <taxon>Kitasatosporales</taxon>
        <taxon>Streptomycetaceae</taxon>
        <taxon>Streptomyces</taxon>
    </lineage>
</organism>
<name>A0A918BKG7_9ACTN</name>
<evidence type="ECO:0000313" key="3">
    <source>
        <dbReference type="Proteomes" id="UP000656732"/>
    </source>
</evidence>
<reference evidence="2" key="2">
    <citation type="submission" date="2020-09" db="EMBL/GenBank/DDBJ databases">
        <authorList>
            <person name="Sun Q."/>
            <person name="Ohkuma M."/>
        </authorList>
    </citation>
    <scope>NUCLEOTIDE SEQUENCE</scope>
    <source>
        <strain evidence="2">JCM 4403</strain>
    </source>
</reference>
<accession>A0A918BKG7</accession>
<comment type="caution">
    <text evidence="2">The sequence shown here is derived from an EMBL/GenBank/DDBJ whole genome shotgun (WGS) entry which is preliminary data.</text>
</comment>
<reference evidence="2" key="1">
    <citation type="journal article" date="2014" name="Int. J. Syst. Evol. Microbiol.">
        <title>Complete genome sequence of Corynebacterium casei LMG S-19264T (=DSM 44701T), isolated from a smear-ripened cheese.</title>
        <authorList>
            <consortium name="US DOE Joint Genome Institute (JGI-PGF)"/>
            <person name="Walter F."/>
            <person name="Albersmeier A."/>
            <person name="Kalinowski J."/>
            <person name="Ruckert C."/>
        </authorList>
    </citation>
    <scope>NUCLEOTIDE SEQUENCE</scope>
    <source>
        <strain evidence="2">JCM 4403</strain>
    </source>
</reference>
<keyword evidence="3" id="KW-1185">Reference proteome</keyword>
<gene>
    <name evidence="2" type="ORF">GCM10010280_20520</name>
</gene>
<evidence type="ECO:0000313" key="2">
    <source>
        <dbReference type="EMBL" id="GGQ73983.1"/>
    </source>
</evidence>
<dbReference type="AlphaFoldDB" id="A0A918BKG7"/>
<dbReference type="RefSeq" id="WP_189557435.1">
    <property type="nucleotide sequence ID" value="NZ_BMTE01000010.1"/>
</dbReference>
<feature type="region of interest" description="Disordered" evidence="1">
    <location>
        <begin position="1"/>
        <end position="21"/>
    </location>
</feature>
<proteinExistence type="predicted"/>
<dbReference type="Proteomes" id="UP000656732">
    <property type="component" value="Unassembled WGS sequence"/>
</dbReference>